<dbReference type="NCBIfam" id="TIGR02968">
    <property type="entry name" value="succ_dehyd_anc"/>
    <property type="match status" value="1"/>
</dbReference>
<evidence type="ECO:0000256" key="5">
    <source>
        <dbReference type="ARBA" id="ARBA00011558"/>
    </source>
</evidence>
<comment type="cofactor">
    <cofactor evidence="1">
        <name>heme</name>
        <dbReference type="ChEBI" id="CHEBI:30413"/>
    </cofactor>
</comment>
<keyword evidence="14" id="KW-0249">Electron transport</keyword>
<comment type="function">
    <text evidence="2">Membrane-anchoring subunit of succinate dehydrogenase (SDH).</text>
</comment>
<feature type="transmembrane region" description="Helical" evidence="18">
    <location>
        <begin position="64"/>
        <end position="84"/>
    </location>
</feature>
<organism evidence="19 20">
    <name type="scientific">Alteriqipengyuania halimionae</name>
    <dbReference type="NCBI Taxonomy" id="1926630"/>
    <lineage>
        <taxon>Bacteria</taxon>
        <taxon>Pseudomonadati</taxon>
        <taxon>Pseudomonadota</taxon>
        <taxon>Alphaproteobacteria</taxon>
        <taxon>Sphingomonadales</taxon>
        <taxon>Erythrobacteraceae</taxon>
        <taxon>Alteriqipengyuania</taxon>
    </lineage>
</organism>
<evidence type="ECO:0000256" key="4">
    <source>
        <dbReference type="ARBA" id="ARBA00005163"/>
    </source>
</evidence>
<comment type="pathway">
    <text evidence="4">Carbohydrate metabolism; tricarboxylic acid cycle.</text>
</comment>
<sequence length="133" mass="14145">MAQDITSHETPIGRARGLGSAHHGTHHWLLQRFTAIGNLVAVLFLVISFLMLPDYGYATFASWVASPLTALALALLIISVFWHARLGLQVLAEDYVDSAGNRFALNALLNIAAFAGGAFGLLSIARIVFAGAA</sequence>
<accession>A0A6I4U1D2</accession>
<dbReference type="RefSeq" id="WP_160616375.1">
    <property type="nucleotide sequence ID" value="NZ_WTYR01000001.1"/>
</dbReference>
<dbReference type="GO" id="GO:0017004">
    <property type="term" value="P:cytochrome complex assembly"/>
    <property type="evidence" value="ECO:0007669"/>
    <property type="project" value="TreeGrafter"/>
</dbReference>
<dbReference type="InterPro" id="IPR000701">
    <property type="entry name" value="SuccDH_FuR_B_TM-su"/>
</dbReference>
<keyword evidence="17 18" id="KW-0472">Membrane</keyword>
<dbReference type="GO" id="GO:0046872">
    <property type="term" value="F:metal ion binding"/>
    <property type="evidence" value="ECO:0007669"/>
    <property type="project" value="UniProtKB-KW"/>
</dbReference>
<dbReference type="Gene3D" id="1.20.1300.10">
    <property type="entry name" value="Fumarate reductase/succinate dehydrogenase, transmembrane subunit"/>
    <property type="match status" value="1"/>
</dbReference>
<comment type="caution">
    <text evidence="19">The sequence shown here is derived from an EMBL/GenBank/DDBJ whole genome shotgun (WGS) entry which is preliminary data.</text>
</comment>
<evidence type="ECO:0000256" key="9">
    <source>
        <dbReference type="ARBA" id="ARBA00022519"/>
    </source>
</evidence>
<evidence type="ECO:0000256" key="17">
    <source>
        <dbReference type="ARBA" id="ARBA00023136"/>
    </source>
</evidence>
<keyword evidence="13" id="KW-0479">Metal-binding</keyword>
<evidence type="ECO:0000256" key="16">
    <source>
        <dbReference type="ARBA" id="ARBA00023004"/>
    </source>
</evidence>
<protein>
    <recommendedName>
        <fullName evidence="6">Succinate dehydrogenase hydrophobic membrane anchor subunit</fullName>
    </recommendedName>
</protein>
<evidence type="ECO:0000313" key="19">
    <source>
        <dbReference type="EMBL" id="MXP09698.1"/>
    </source>
</evidence>
<evidence type="ECO:0000256" key="13">
    <source>
        <dbReference type="ARBA" id="ARBA00022723"/>
    </source>
</evidence>
<evidence type="ECO:0000256" key="2">
    <source>
        <dbReference type="ARBA" id="ARBA00004050"/>
    </source>
</evidence>
<dbReference type="InterPro" id="IPR034804">
    <property type="entry name" value="SQR/QFR_C/D"/>
</dbReference>
<evidence type="ECO:0000256" key="8">
    <source>
        <dbReference type="ARBA" id="ARBA00022475"/>
    </source>
</evidence>
<keyword evidence="7" id="KW-0813">Transport</keyword>
<dbReference type="OrthoDB" id="9809280at2"/>
<evidence type="ECO:0000256" key="6">
    <source>
        <dbReference type="ARBA" id="ARBA00019425"/>
    </source>
</evidence>
<dbReference type="InterPro" id="IPR014312">
    <property type="entry name" value="Succ_DH_anchor"/>
</dbReference>
<evidence type="ECO:0000313" key="20">
    <source>
        <dbReference type="Proteomes" id="UP000429229"/>
    </source>
</evidence>
<evidence type="ECO:0000256" key="15">
    <source>
        <dbReference type="ARBA" id="ARBA00022989"/>
    </source>
</evidence>
<dbReference type="AlphaFoldDB" id="A0A6I4U1D2"/>
<evidence type="ECO:0000256" key="18">
    <source>
        <dbReference type="SAM" id="Phobius"/>
    </source>
</evidence>
<feature type="transmembrane region" description="Helical" evidence="18">
    <location>
        <begin position="104"/>
        <end position="129"/>
    </location>
</feature>
<evidence type="ECO:0000256" key="12">
    <source>
        <dbReference type="ARBA" id="ARBA00022692"/>
    </source>
</evidence>
<keyword evidence="15 18" id="KW-1133">Transmembrane helix</keyword>
<keyword evidence="20" id="KW-1185">Reference proteome</keyword>
<keyword evidence="10" id="KW-0816">Tricarboxylic acid cycle</keyword>
<dbReference type="Proteomes" id="UP000429229">
    <property type="component" value="Unassembled WGS sequence"/>
</dbReference>
<dbReference type="SUPFAM" id="SSF81343">
    <property type="entry name" value="Fumarate reductase respiratory complex transmembrane subunits"/>
    <property type="match status" value="1"/>
</dbReference>
<gene>
    <name evidence="19" type="primary">sdhD</name>
    <name evidence="19" type="ORF">GRI68_05855</name>
</gene>
<dbReference type="PANTHER" id="PTHR38689:SF1">
    <property type="entry name" value="SUCCINATE DEHYDROGENASE HYDROPHOBIC MEMBRANE ANCHOR SUBUNIT"/>
    <property type="match status" value="1"/>
</dbReference>
<dbReference type="CDD" id="cd03495">
    <property type="entry name" value="SQR_TypeC_SdhD_like"/>
    <property type="match status" value="1"/>
</dbReference>
<evidence type="ECO:0000256" key="10">
    <source>
        <dbReference type="ARBA" id="ARBA00022532"/>
    </source>
</evidence>
<comment type="subcellular location">
    <subcellularLocation>
        <location evidence="3">Cell inner membrane</location>
        <topology evidence="3">Multi-pass membrane protein</topology>
    </subcellularLocation>
</comment>
<keyword evidence="8" id="KW-1003">Cell membrane</keyword>
<proteinExistence type="predicted"/>
<dbReference type="Pfam" id="PF01127">
    <property type="entry name" value="Sdh_cyt"/>
    <property type="match status" value="1"/>
</dbReference>
<evidence type="ECO:0000256" key="1">
    <source>
        <dbReference type="ARBA" id="ARBA00001971"/>
    </source>
</evidence>
<evidence type="ECO:0000256" key="14">
    <source>
        <dbReference type="ARBA" id="ARBA00022982"/>
    </source>
</evidence>
<dbReference type="GO" id="GO:0005886">
    <property type="term" value="C:plasma membrane"/>
    <property type="evidence" value="ECO:0007669"/>
    <property type="project" value="UniProtKB-SubCell"/>
</dbReference>
<evidence type="ECO:0000256" key="7">
    <source>
        <dbReference type="ARBA" id="ARBA00022448"/>
    </source>
</evidence>
<reference evidence="19 20" key="1">
    <citation type="submission" date="2019-12" db="EMBL/GenBank/DDBJ databases">
        <title>Genomic-based taxomic classification of the family Erythrobacteraceae.</title>
        <authorList>
            <person name="Xu L."/>
        </authorList>
    </citation>
    <scope>NUCLEOTIDE SEQUENCE [LARGE SCALE GENOMIC DNA]</scope>
    <source>
        <strain evidence="19 20">LMG 29519</strain>
    </source>
</reference>
<dbReference type="GO" id="GO:0020037">
    <property type="term" value="F:heme binding"/>
    <property type="evidence" value="ECO:0007669"/>
    <property type="project" value="InterPro"/>
</dbReference>
<keyword evidence="11" id="KW-0349">Heme</keyword>
<comment type="subunit">
    <text evidence="5">Part of an enzyme complex containing four subunits: a flavoprotein, an iron-sulfur protein, plus two membrane-anchoring proteins, SdhC and SdhD.</text>
</comment>
<feature type="transmembrane region" description="Helical" evidence="18">
    <location>
        <begin position="33"/>
        <end position="52"/>
    </location>
</feature>
<dbReference type="UniPathway" id="UPA00223"/>
<keyword evidence="9" id="KW-0997">Cell inner membrane</keyword>
<keyword evidence="16" id="KW-0408">Iron</keyword>
<dbReference type="PANTHER" id="PTHR38689">
    <property type="entry name" value="SUCCINATE DEHYDROGENASE HYDROPHOBIC MEMBRANE ANCHOR SUBUNIT"/>
    <property type="match status" value="1"/>
</dbReference>
<dbReference type="GO" id="GO:0009055">
    <property type="term" value="F:electron transfer activity"/>
    <property type="evidence" value="ECO:0007669"/>
    <property type="project" value="TreeGrafter"/>
</dbReference>
<name>A0A6I4U1D2_9SPHN</name>
<keyword evidence="12 18" id="KW-0812">Transmembrane</keyword>
<dbReference type="GO" id="GO:0006099">
    <property type="term" value="P:tricarboxylic acid cycle"/>
    <property type="evidence" value="ECO:0007669"/>
    <property type="project" value="UniProtKB-UniPathway"/>
</dbReference>
<evidence type="ECO:0000256" key="11">
    <source>
        <dbReference type="ARBA" id="ARBA00022617"/>
    </source>
</evidence>
<dbReference type="EMBL" id="WTYR01000001">
    <property type="protein sequence ID" value="MXP09698.1"/>
    <property type="molecule type" value="Genomic_DNA"/>
</dbReference>
<evidence type="ECO:0000256" key="3">
    <source>
        <dbReference type="ARBA" id="ARBA00004429"/>
    </source>
</evidence>